<sequence length="114" mass="13125">MCACRWNERVLWYSVDIQHVPANSAHAKVFKSTGAMVVTFLEFRNWTALSDMAHVGTNAIRVSVTDLSRDDSREFLGENAKDEEGDEKDLKIYLLNPEHNYYFGLLLTITFCYL</sequence>
<protein>
    <submittedName>
        <fullName evidence="1">Uncharacterized protein</fullName>
    </submittedName>
</protein>
<proteinExistence type="predicted"/>
<evidence type="ECO:0000313" key="1">
    <source>
        <dbReference type="EMBL" id="PIC53277.1"/>
    </source>
</evidence>
<accession>A0A2G5VNR8</accession>
<gene>
    <name evidence="1" type="primary">Cnig_chr_I.g3051</name>
    <name evidence="1" type="ORF">B9Z55_003051</name>
</gene>
<reference evidence="2" key="1">
    <citation type="submission" date="2017-10" db="EMBL/GenBank/DDBJ databases">
        <title>Rapid genome shrinkage in a self-fertile nematode reveals novel sperm competition proteins.</title>
        <authorList>
            <person name="Yin D."/>
            <person name="Schwarz E.M."/>
            <person name="Thomas C.G."/>
            <person name="Felde R.L."/>
            <person name="Korf I.F."/>
            <person name="Cutter A.D."/>
            <person name="Schartner C.M."/>
            <person name="Ralston E.J."/>
            <person name="Meyer B.J."/>
            <person name="Haag E.S."/>
        </authorList>
    </citation>
    <scope>NUCLEOTIDE SEQUENCE [LARGE SCALE GENOMIC DNA]</scope>
    <source>
        <strain evidence="2">JU1422</strain>
    </source>
</reference>
<evidence type="ECO:0000313" key="2">
    <source>
        <dbReference type="Proteomes" id="UP000230233"/>
    </source>
</evidence>
<dbReference type="AlphaFoldDB" id="A0A2G5VNR8"/>
<organism evidence="1 2">
    <name type="scientific">Caenorhabditis nigoni</name>
    <dbReference type="NCBI Taxonomy" id="1611254"/>
    <lineage>
        <taxon>Eukaryota</taxon>
        <taxon>Metazoa</taxon>
        <taxon>Ecdysozoa</taxon>
        <taxon>Nematoda</taxon>
        <taxon>Chromadorea</taxon>
        <taxon>Rhabditida</taxon>
        <taxon>Rhabditina</taxon>
        <taxon>Rhabditomorpha</taxon>
        <taxon>Rhabditoidea</taxon>
        <taxon>Rhabditidae</taxon>
        <taxon>Peloderinae</taxon>
        <taxon>Caenorhabditis</taxon>
    </lineage>
</organism>
<keyword evidence="2" id="KW-1185">Reference proteome</keyword>
<dbReference type="Proteomes" id="UP000230233">
    <property type="component" value="Chromosome I"/>
</dbReference>
<name>A0A2G5VNR8_9PELO</name>
<comment type="caution">
    <text evidence="1">The sequence shown here is derived from an EMBL/GenBank/DDBJ whole genome shotgun (WGS) entry which is preliminary data.</text>
</comment>
<dbReference type="EMBL" id="PDUG01000001">
    <property type="protein sequence ID" value="PIC53277.1"/>
    <property type="molecule type" value="Genomic_DNA"/>
</dbReference>